<reference evidence="1 2" key="1">
    <citation type="submission" date="2018-04" db="EMBL/GenBank/DDBJ databases">
        <title>Genomic Encyclopedia of Type Strains, Phase IV (KMG-IV): sequencing the most valuable type-strain genomes for metagenomic binning, comparative biology and taxonomic classification.</title>
        <authorList>
            <person name="Goeker M."/>
        </authorList>
    </citation>
    <scope>NUCLEOTIDE SEQUENCE [LARGE SCALE GENOMIC DNA]</scope>
    <source>
        <strain evidence="1 2">DSM 104150</strain>
    </source>
</reference>
<dbReference type="Proteomes" id="UP000248330">
    <property type="component" value="Unassembled WGS sequence"/>
</dbReference>
<proteinExistence type="predicted"/>
<accession>A0A318E8W1</accession>
<dbReference type="RefSeq" id="WP_110266116.1">
    <property type="nucleotide sequence ID" value="NZ_CAWNXA010000009.1"/>
</dbReference>
<organism evidence="1 2">
    <name type="scientific">Sinimarinibacterium flocculans</name>
    <dbReference type="NCBI Taxonomy" id="985250"/>
    <lineage>
        <taxon>Bacteria</taxon>
        <taxon>Pseudomonadati</taxon>
        <taxon>Pseudomonadota</taxon>
        <taxon>Gammaproteobacteria</taxon>
        <taxon>Nevskiales</taxon>
        <taxon>Nevskiaceae</taxon>
        <taxon>Sinimarinibacterium</taxon>
    </lineage>
</organism>
<sequence length="155" mass="17117">MGMDVFGKAPTSEQGTYFRNNVWWWHPLWQYCEEIAPDLIPPDNLGHSNDGWGLGSDDAIALADRLASTLASGETERYAKRYVAYLETLPPQRCDICGGTGKRAEPPQIGPGPLNCNSCSGAGTVPHFDTHYPFSIENVREFEAFLRTCGGFEIC</sequence>
<protein>
    <submittedName>
        <fullName evidence="1">Uncharacterized protein</fullName>
    </submittedName>
</protein>
<evidence type="ECO:0000313" key="2">
    <source>
        <dbReference type="Proteomes" id="UP000248330"/>
    </source>
</evidence>
<evidence type="ECO:0000313" key="1">
    <source>
        <dbReference type="EMBL" id="PXV65730.1"/>
    </source>
</evidence>
<comment type="caution">
    <text evidence="1">The sequence shown here is derived from an EMBL/GenBank/DDBJ whole genome shotgun (WGS) entry which is preliminary data.</text>
</comment>
<name>A0A318E8W1_9GAMM</name>
<gene>
    <name evidence="1" type="ORF">C8D93_109109</name>
</gene>
<keyword evidence="2" id="KW-1185">Reference proteome</keyword>
<dbReference type="OrthoDB" id="5115648at2"/>
<dbReference type="AlphaFoldDB" id="A0A318E8W1"/>
<dbReference type="EMBL" id="QICN01000009">
    <property type="protein sequence ID" value="PXV65730.1"/>
    <property type="molecule type" value="Genomic_DNA"/>
</dbReference>